<organism evidence="3 4">
    <name type="scientific">Rhizobium fredii</name>
    <name type="common">Sinorhizobium fredii</name>
    <dbReference type="NCBI Taxonomy" id="380"/>
    <lineage>
        <taxon>Bacteria</taxon>
        <taxon>Pseudomonadati</taxon>
        <taxon>Pseudomonadota</taxon>
        <taxon>Alphaproteobacteria</taxon>
        <taxon>Hyphomicrobiales</taxon>
        <taxon>Rhizobiaceae</taxon>
        <taxon>Sinorhizobium/Ensifer group</taxon>
        <taxon>Sinorhizobium</taxon>
    </lineage>
</organism>
<evidence type="ECO:0000259" key="2">
    <source>
        <dbReference type="PROSITE" id="PS51737"/>
    </source>
</evidence>
<dbReference type="PANTHER" id="PTHR30461">
    <property type="entry name" value="DNA-INVERTASE FROM LAMBDOID PROPHAGE"/>
    <property type="match status" value="1"/>
</dbReference>
<dbReference type="RefSeq" id="WP_097588011.1">
    <property type="nucleotide sequence ID" value="NZ_NWTC01000048.1"/>
</dbReference>
<evidence type="ECO:0000313" key="3">
    <source>
        <dbReference type="EMBL" id="PDT43967.1"/>
    </source>
</evidence>
<dbReference type="InterPro" id="IPR038109">
    <property type="entry name" value="DNA_bind_recomb_sf"/>
</dbReference>
<dbReference type="Pfam" id="PF00239">
    <property type="entry name" value="Resolvase"/>
    <property type="match status" value="1"/>
</dbReference>
<dbReference type="PROSITE" id="PS51737">
    <property type="entry name" value="RECOMBINASE_DNA_BIND"/>
    <property type="match status" value="1"/>
</dbReference>
<dbReference type="Gene3D" id="3.90.1750.20">
    <property type="entry name" value="Putative Large Serine Recombinase, Chain B, Domain 2"/>
    <property type="match status" value="1"/>
</dbReference>
<dbReference type="Pfam" id="PF13408">
    <property type="entry name" value="Zn_ribbon_recom"/>
    <property type="match status" value="1"/>
</dbReference>
<dbReference type="InterPro" id="IPR036162">
    <property type="entry name" value="Resolvase-like_N_sf"/>
</dbReference>
<gene>
    <name evidence="3" type="ORF">CO661_31890</name>
</gene>
<name>A0A2A6LNT8_RHIFR</name>
<reference evidence="3 4" key="1">
    <citation type="submission" date="2017-09" db="EMBL/GenBank/DDBJ databases">
        <title>Comparative genomics of rhizobia isolated from Phaseolus vulgaris in China.</title>
        <authorList>
            <person name="Tong W."/>
        </authorList>
    </citation>
    <scope>NUCLEOTIDE SEQUENCE [LARGE SCALE GENOMIC DNA]</scope>
    <source>
        <strain evidence="3 4">PCH1</strain>
    </source>
</reference>
<dbReference type="Gene3D" id="3.40.50.1390">
    <property type="entry name" value="Resolvase, N-terminal catalytic domain"/>
    <property type="match status" value="1"/>
</dbReference>
<dbReference type="EMBL" id="NWTC01000048">
    <property type="protein sequence ID" value="PDT43967.1"/>
    <property type="molecule type" value="Genomic_DNA"/>
</dbReference>
<dbReference type="Pfam" id="PF07508">
    <property type="entry name" value="Recombinase"/>
    <property type="match status" value="1"/>
</dbReference>
<protein>
    <submittedName>
        <fullName evidence="3">Recombinase family protein</fullName>
    </submittedName>
</protein>
<feature type="domain" description="Resolvase/invertase-type recombinase catalytic" evidence="1">
    <location>
        <begin position="14"/>
        <end position="165"/>
    </location>
</feature>
<evidence type="ECO:0000313" key="4">
    <source>
        <dbReference type="Proteomes" id="UP000220353"/>
    </source>
</evidence>
<dbReference type="GO" id="GO:0003677">
    <property type="term" value="F:DNA binding"/>
    <property type="evidence" value="ECO:0007669"/>
    <property type="project" value="InterPro"/>
</dbReference>
<dbReference type="InterPro" id="IPR006119">
    <property type="entry name" value="Resolv_N"/>
</dbReference>
<dbReference type="InterPro" id="IPR011109">
    <property type="entry name" value="DNA_bind_recombinase_dom"/>
</dbReference>
<accession>A0A2A6LNT8</accession>
<dbReference type="SMART" id="SM00857">
    <property type="entry name" value="Resolvase"/>
    <property type="match status" value="1"/>
</dbReference>
<evidence type="ECO:0000259" key="1">
    <source>
        <dbReference type="PROSITE" id="PS51736"/>
    </source>
</evidence>
<dbReference type="AlphaFoldDB" id="A0A2A6LNT8"/>
<dbReference type="SUPFAM" id="SSF53041">
    <property type="entry name" value="Resolvase-like"/>
    <property type="match status" value="1"/>
</dbReference>
<dbReference type="InterPro" id="IPR050639">
    <property type="entry name" value="SSR_resolvase"/>
</dbReference>
<dbReference type="CDD" id="cd00338">
    <property type="entry name" value="Ser_Recombinase"/>
    <property type="match status" value="1"/>
</dbReference>
<dbReference type="InterPro" id="IPR025827">
    <property type="entry name" value="Zn_ribbon_recom_dom"/>
</dbReference>
<dbReference type="Proteomes" id="UP000220353">
    <property type="component" value="Unassembled WGS sequence"/>
</dbReference>
<proteinExistence type="predicted"/>
<comment type="caution">
    <text evidence="3">The sequence shown here is derived from an EMBL/GenBank/DDBJ whole genome shotgun (WGS) entry which is preliminary data.</text>
</comment>
<feature type="domain" description="Recombinase" evidence="2">
    <location>
        <begin position="172"/>
        <end position="311"/>
    </location>
</feature>
<sequence length="695" mass="78087">MKSELVKPTHLARRAVVYVRQSTPHQVISNQESLRLQYALRERARELGWHDADIDIIDADLGISGASTTRRNGFKELVGRVGLSEIGLILSIDVTRLARNRSDWYPLLDICGLRGCLIADRDGVYDPGSANGRLLLGLKGTISELELHTIRSRLTAGLLAKAERGDLALMLPVGLVRDPSGVVVKDPDLGVQERLELVFQTFLKFRTVAKVMRVLNDRSLPLPRRDRHGELRWTRATVSAVAAILKNPAYAGAFVYGRTRLRAAGREGGSEAKIPRDIKDWRIIVKDRYPHYIDWPTYEKIRDIVRDNRAEYMRAKTRGAPRDGELLLHGIAWCGRCGYKMYVRYKGGGEYACNHLHSHAGMPDCQRIRASRIDAAVADAFLAALAPGELDALSRARQAQQQVNKALRAGAGRELERKRYAAALAERQFNRVDPDNRLVAAELERRWEAALSELRAAEEAFAQQASTEPTKRTGLGKDLNNKVVALFDSLPQIWANDTTTDAHRKALLRCLIEKVVLDRGERDIALTRIVWRGGAVTDLEVKMKVNSVAKLTRGEEMRARLLELARTGMPDNEIAETLTREGHHSPNCEDKVLPITVQRVRLGAGIKAAAQRSRWTHEPTLLSAVQLASRLNIPVNWIYVQIRQKRLLIDQQPNGAYLFQNSPTVIEAVRDLRNHAITRLDLRIIQLHQEGHQHA</sequence>
<dbReference type="PANTHER" id="PTHR30461:SF23">
    <property type="entry name" value="DNA RECOMBINASE-RELATED"/>
    <property type="match status" value="1"/>
</dbReference>
<dbReference type="PROSITE" id="PS51736">
    <property type="entry name" value="RECOMBINASES_3"/>
    <property type="match status" value="1"/>
</dbReference>
<dbReference type="GO" id="GO:0000150">
    <property type="term" value="F:DNA strand exchange activity"/>
    <property type="evidence" value="ECO:0007669"/>
    <property type="project" value="InterPro"/>
</dbReference>